<comment type="caution">
    <text evidence="2">The sequence shown here is derived from an EMBL/GenBank/DDBJ whole genome shotgun (WGS) entry which is preliminary data.</text>
</comment>
<protein>
    <submittedName>
        <fullName evidence="2">Gnat family</fullName>
    </submittedName>
</protein>
<feature type="domain" description="N-acetyltransferase" evidence="1">
    <location>
        <begin position="146"/>
        <end position="202"/>
    </location>
</feature>
<accession>A0A9P5E7W4</accession>
<dbReference type="PANTHER" id="PTHR42791">
    <property type="entry name" value="GNAT FAMILY ACETYLTRANSFERASE"/>
    <property type="match status" value="1"/>
</dbReference>
<evidence type="ECO:0000313" key="2">
    <source>
        <dbReference type="EMBL" id="KAF4478558.1"/>
    </source>
</evidence>
<dbReference type="SUPFAM" id="SSF55729">
    <property type="entry name" value="Acyl-CoA N-acyltransferases (Nat)"/>
    <property type="match status" value="1"/>
</dbReference>
<sequence length="228" mass="25766">MDAEYSIREATLDDLDGIVDVVLVAMAHDPQWNYRFVHKDEFPDDHRKFTRLLYQQFISPLNDDWKVILAEVTIPGMLSKVVGFAVWDVCYANKARFGSSYEPQNPMATVAKAGGSSRRDVAPRRQAAFRTAGDYEKQHFFDHVYGDNQLHLQILGVHPDHWRRKIGAKLVGWGLEEAKRHKLPVTLMAGSGGRHLYSSLGFRSLGSSVTQVPGEEESVDAEAMVFEF</sequence>
<dbReference type="OrthoDB" id="4738875at2759"/>
<dbReference type="Proteomes" id="UP000737391">
    <property type="component" value="Unassembled WGS sequence"/>
</dbReference>
<evidence type="ECO:0000259" key="1">
    <source>
        <dbReference type="Pfam" id="PF00583"/>
    </source>
</evidence>
<dbReference type="Gene3D" id="3.40.630.30">
    <property type="match status" value="1"/>
</dbReference>
<keyword evidence="3" id="KW-1185">Reference proteome</keyword>
<organism evidence="2 3">
    <name type="scientific">Fusarium agapanthi</name>
    <dbReference type="NCBI Taxonomy" id="1803897"/>
    <lineage>
        <taxon>Eukaryota</taxon>
        <taxon>Fungi</taxon>
        <taxon>Dikarya</taxon>
        <taxon>Ascomycota</taxon>
        <taxon>Pezizomycotina</taxon>
        <taxon>Sordariomycetes</taxon>
        <taxon>Hypocreomycetidae</taxon>
        <taxon>Hypocreales</taxon>
        <taxon>Nectriaceae</taxon>
        <taxon>Fusarium</taxon>
        <taxon>Fusarium fujikuroi species complex</taxon>
    </lineage>
</organism>
<evidence type="ECO:0000313" key="3">
    <source>
        <dbReference type="Proteomes" id="UP000737391"/>
    </source>
</evidence>
<dbReference type="InterPro" id="IPR016181">
    <property type="entry name" value="Acyl_CoA_acyltransferase"/>
</dbReference>
<dbReference type="GO" id="GO:0016747">
    <property type="term" value="F:acyltransferase activity, transferring groups other than amino-acyl groups"/>
    <property type="evidence" value="ECO:0007669"/>
    <property type="project" value="InterPro"/>
</dbReference>
<dbReference type="AlphaFoldDB" id="A0A9P5E7W4"/>
<dbReference type="Pfam" id="PF00583">
    <property type="entry name" value="Acetyltransf_1"/>
    <property type="match status" value="1"/>
</dbReference>
<name>A0A9P5E7W4_9HYPO</name>
<reference evidence="2" key="1">
    <citation type="submission" date="2020-01" db="EMBL/GenBank/DDBJ databases">
        <title>Identification and distribution of gene clusters putatively required for synthesis of sphingolipid metabolism inhibitors in phylogenetically diverse species of the filamentous fungus Fusarium.</title>
        <authorList>
            <person name="Kim H.-S."/>
            <person name="Busman M."/>
            <person name="Brown D.W."/>
            <person name="Divon H."/>
            <person name="Uhlig S."/>
            <person name="Proctor R.H."/>
        </authorList>
    </citation>
    <scope>NUCLEOTIDE SEQUENCE</scope>
    <source>
        <strain evidence="2">NRRL 31653</strain>
    </source>
</reference>
<dbReference type="InterPro" id="IPR000182">
    <property type="entry name" value="GNAT_dom"/>
</dbReference>
<proteinExistence type="predicted"/>
<dbReference type="CDD" id="cd04301">
    <property type="entry name" value="NAT_SF"/>
    <property type="match status" value="1"/>
</dbReference>
<dbReference type="InterPro" id="IPR052523">
    <property type="entry name" value="Trichothecene_AcTrans"/>
</dbReference>
<dbReference type="PANTHER" id="PTHR42791:SF2">
    <property type="entry name" value="N-ACETYLTRANSFERASE DOMAIN-CONTAINING PROTEIN"/>
    <property type="match status" value="1"/>
</dbReference>
<gene>
    <name evidence="2" type="ORF">FAGAP_12344</name>
</gene>
<dbReference type="EMBL" id="LUFC02001291">
    <property type="protein sequence ID" value="KAF4478558.1"/>
    <property type="molecule type" value="Genomic_DNA"/>
</dbReference>